<dbReference type="InterPro" id="IPR045035">
    <property type="entry name" value="YSL-like"/>
</dbReference>
<dbReference type="GO" id="GO:0035673">
    <property type="term" value="F:oligopeptide transmembrane transporter activity"/>
    <property type="evidence" value="ECO:0007669"/>
    <property type="project" value="InterPro"/>
</dbReference>
<feature type="transmembrane region" description="Helical" evidence="8">
    <location>
        <begin position="307"/>
        <end position="329"/>
    </location>
</feature>
<feature type="non-terminal residue" evidence="9">
    <location>
        <position position="1"/>
    </location>
</feature>
<feature type="transmembrane region" description="Helical" evidence="8">
    <location>
        <begin position="569"/>
        <end position="597"/>
    </location>
</feature>
<dbReference type="OrthoDB" id="627262at2759"/>
<evidence type="ECO:0000256" key="1">
    <source>
        <dbReference type="ARBA" id="ARBA00004141"/>
    </source>
</evidence>
<evidence type="ECO:0000256" key="7">
    <source>
        <dbReference type="SAM" id="MobiDB-lite"/>
    </source>
</evidence>
<evidence type="ECO:0000256" key="3">
    <source>
        <dbReference type="ARBA" id="ARBA00022448"/>
    </source>
</evidence>
<feature type="transmembrane region" description="Helical" evidence="8">
    <location>
        <begin position="609"/>
        <end position="633"/>
    </location>
</feature>
<name>A0A3R7FMV0_9EURO</name>
<feature type="transmembrane region" description="Helical" evidence="8">
    <location>
        <begin position="445"/>
        <end position="468"/>
    </location>
</feature>
<comment type="similarity">
    <text evidence="2">Belongs to the oligopeptide OPT transporter family.</text>
</comment>
<evidence type="ECO:0008006" key="11">
    <source>
        <dbReference type="Google" id="ProtNLM"/>
    </source>
</evidence>
<keyword evidence="5 8" id="KW-1133">Transmembrane helix</keyword>
<comment type="caution">
    <text evidence="9">The sequence shown here is derived from an EMBL/GenBank/DDBJ whole genome shotgun (WGS) entry which is preliminary data.</text>
</comment>
<dbReference type="PANTHER" id="PTHR31645">
    <property type="entry name" value="OLIGOPEPTIDE TRANSPORTER YGL114W-RELATED"/>
    <property type="match status" value="1"/>
</dbReference>
<dbReference type="Proteomes" id="UP000215289">
    <property type="component" value="Unassembled WGS sequence"/>
</dbReference>
<dbReference type="EMBL" id="NIDN02000271">
    <property type="protein sequence ID" value="RLL93728.1"/>
    <property type="molecule type" value="Genomic_DNA"/>
</dbReference>
<keyword evidence="3" id="KW-0813">Transport</keyword>
<feature type="transmembrane region" description="Helical" evidence="8">
    <location>
        <begin position="539"/>
        <end position="557"/>
    </location>
</feature>
<organism evidence="9 10">
    <name type="scientific">Aspergillus turcosus</name>
    <dbReference type="NCBI Taxonomy" id="1245748"/>
    <lineage>
        <taxon>Eukaryota</taxon>
        <taxon>Fungi</taxon>
        <taxon>Dikarya</taxon>
        <taxon>Ascomycota</taxon>
        <taxon>Pezizomycotina</taxon>
        <taxon>Eurotiomycetes</taxon>
        <taxon>Eurotiomycetidae</taxon>
        <taxon>Eurotiales</taxon>
        <taxon>Aspergillaceae</taxon>
        <taxon>Aspergillus</taxon>
        <taxon>Aspergillus subgen. Fumigati</taxon>
    </lineage>
</organism>
<evidence type="ECO:0000256" key="4">
    <source>
        <dbReference type="ARBA" id="ARBA00022692"/>
    </source>
</evidence>
<dbReference type="Pfam" id="PF03169">
    <property type="entry name" value="OPT"/>
    <property type="match status" value="2"/>
</dbReference>
<feature type="compositionally biased region" description="Polar residues" evidence="7">
    <location>
        <begin position="167"/>
        <end position="177"/>
    </location>
</feature>
<feature type="transmembrane region" description="Helical" evidence="8">
    <location>
        <begin position="74"/>
        <end position="99"/>
    </location>
</feature>
<evidence type="ECO:0000256" key="5">
    <source>
        <dbReference type="ARBA" id="ARBA00022989"/>
    </source>
</evidence>
<evidence type="ECO:0000256" key="6">
    <source>
        <dbReference type="ARBA" id="ARBA00023136"/>
    </source>
</evidence>
<keyword evidence="10" id="KW-1185">Reference proteome</keyword>
<feature type="transmembrane region" description="Helical" evidence="8">
    <location>
        <begin position="488"/>
        <end position="505"/>
    </location>
</feature>
<keyword evidence="6 8" id="KW-0472">Membrane</keyword>
<evidence type="ECO:0000256" key="2">
    <source>
        <dbReference type="ARBA" id="ARBA00008807"/>
    </source>
</evidence>
<reference evidence="9 10" key="1">
    <citation type="submission" date="2018-08" db="EMBL/GenBank/DDBJ databases">
        <title>Draft genome sequences of two Aspergillus turcosus clinical strains isolated from bronchoalveolar lavage fluid: one azole-susceptible and the other azole-resistant.</title>
        <authorList>
            <person name="Parent-Michaud M."/>
            <person name="Dufresne P.J."/>
            <person name="Fournier E."/>
            <person name="Martineau C."/>
            <person name="Moreira S."/>
            <person name="Perkins V."/>
            <person name="De Repentigny L."/>
            <person name="Dufresne S.F."/>
        </authorList>
    </citation>
    <scope>NUCLEOTIDE SEQUENCE [LARGE SCALE GENOMIC DNA]</scope>
    <source>
        <strain evidence="9">HMR AF 1038</strain>
    </source>
</reference>
<dbReference type="AlphaFoldDB" id="A0A3R7FMV0"/>
<feature type="transmembrane region" description="Helical" evidence="8">
    <location>
        <begin position="418"/>
        <end position="439"/>
    </location>
</feature>
<comment type="subcellular location">
    <subcellularLocation>
        <location evidence="1">Membrane</location>
        <topology evidence="1">Multi-pass membrane protein</topology>
    </subcellularLocation>
</comment>
<sequence length="634" mass="68525">EKDGQPREMEDRGFTLRAIISGLLVGVLISVSNTYYGLRVGSGSRMYMVSGLLGFAGFKVLSRYTTRALHPEENVLIISVATATGCMPLTAGLIGAIPAIEYLIGPSENGPLVKGLGSLTLWSIGLCFFGIVFTALLREQFVEREPLPWPGARAASQLIRTLHRISSKQSTLPSSQVQEEDGETSNEPPTREFHAVSHGVDDIDWEVGMNRLIQGAIGSGIFVQSVVLKFVPILHELPVFGHGAAQWAWNMDLSPGFLGQGIVIGPYISLHMLTGAIVGWGILAPYAKSRGWAPGLVDDWTAGARGWIIWVSMASLLADASVKLGWFVLRPVWRYYLARGNSHQQTATAGGDYTWRQSQEEEDQNYRSGESGADPEILADEESHSHTLGERTPLLDSRRTLQSQETILRKSHISTRTLGLAFLVSLIVLSQLVFAALISHSNPSAVIINLISAAMAVAGASQSGDLAFDLKIGSMMGASPDAQTHGQLIGSVFGAFIACGIYKLYTSRYAIPGSLFRVPSAYLVLSTSRLLLGHGLPEGVGPFVLAAAVFSIVSSVVKMRYEDRRWEKFIPSGVSFAIGIYLLPSYSITCAVGGLIYEAYRRYNNNRQGTTIVFASGLILGESVASLVMLALLE</sequence>
<dbReference type="InterPro" id="IPR004813">
    <property type="entry name" value="OPT"/>
</dbReference>
<feature type="transmembrane region" description="Helical" evidence="8">
    <location>
        <begin position="44"/>
        <end position="62"/>
    </location>
</feature>
<feature type="transmembrane region" description="Helical" evidence="8">
    <location>
        <begin position="14"/>
        <end position="38"/>
    </location>
</feature>
<proteinExistence type="inferred from homology"/>
<evidence type="ECO:0000313" key="10">
    <source>
        <dbReference type="Proteomes" id="UP000215289"/>
    </source>
</evidence>
<keyword evidence="4 8" id="KW-0812">Transmembrane</keyword>
<protein>
    <recommendedName>
        <fullName evidence="11">Oligopeptide transporter</fullName>
    </recommendedName>
</protein>
<evidence type="ECO:0000313" key="9">
    <source>
        <dbReference type="EMBL" id="RLL93728.1"/>
    </source>
</evidence>
<dbReference type="GO" id="GO:0000329">
    <property type="term" value="C:fungal-type vacuole membrane"/>
    <property type="evidence" value="ECO:0007669"/>
    <property type="project" value="TreeGrafter"/>
</dbReference>
<accession>A0A3R7FMV0</accession>
<feature type="transmembrane region" description="Helical" evidence="8">
    <location>
        <begin position="267"/>
        <end position="287"/>
    </location>
</feature>
<feature type="transmembrane region" description="Helical" evidence="8">
    <location>
        <begin position="119"/>
        <end position="137"/>
    </location>
</feature>
<dbReference type="PANTHER" id="PTHR31645:SF0">
    <property type="entry name" value="OLIGOPEPTIDE TRANSPORTER YGL114W-RELATED"/>
    <property type="match status" value="1"/>
</dbReference>
<evidence type="ECO:0000256" key="8">
    <source>
        <dbReference type="SAM" id="Phobius"/>
    </source>
</evidence>
<feature type="region of interest" description="Disordered" evidence="7">
    <location>
        <begin position="166"/>
        <end position="192"/>
    </location>
</feature>
<dbReference type="STRING" id="1245748.A0A3R7FMV0"/>
<gene>
    <name evidence="9" type="ORF">CFD26_100156</name>
</gene>